<gene>
    <name evidence="1" type="ORF">Fot_32192</name>
</gene>
<dbReference type="AlphaFoldDB" id="A0ABD1T742"/>
<evidence type="ECO:0000313" key="2">
    <source>
        <dbReference type="Proteomes" id="UP001604277"/>
    </source>
</evidence>
<proteinExistence type="predicted"/>
<dbReference type="EMBL" id="JBFOLJ010000009">
    <property type="protein sequence ID" value="KAL2508545.1"/>
    <property type="molecule type" value="Genomic_DNA"/>
</dbReference>
<protein>
    <submittedName>
        <fullName evidence="1">Uncharacterized protein</fullName>
    </submittedName>
</protein>
<keyword evidence="2" id="KW-1185">Reference proteome</keyword>
<organism evidence="1 2">
    <name type="scientific">Forsythia ovata</name>
    <dbReference type="NCBI Taxonomy" id="205694"/>
    <lineage>
        <taxon>Eukaryota</taxon>
        <taxon>Viridiplantae</taxon>
        <taxon>Streptophyta</taxon>
        <taxon>Embryophyta</taxon>
        <taxon>Tracheophyta</taxon>
        <taxon>Spermatophyta</taxon>
        <taxon>Magnoliopsida</taxon>
        <taxon>eudicotyledons</taxon>
        <taxon>Gunneridae</taxon>
        <taxon>Pentapetalae</taxon>
        <taxon>asterids</taxon>
        <taxon>lamiids</taxon>
        <taxon>Lamiales</taxon>
        <taxon>Oleaceae</taxon>
        <taxon>Forsythieae</taxon>
        <taxon>Forsythia</taxon>
    </lineage>
</organism>
<evidence type="ECO:0000313" key="1">
    <source>
        <dbReference type="EMBL" id="KAL2508545.1"/>
    </source>
</evidence>
<comment type="caution">
    <text evidence="1">The sequence shown here is derived from an EMBL/GenBank/DDBJ whole genome shotgun (WGS) entry which is preliminary data.</text>
</comment>
<sequence length="169" mass="19217">MVPGASNVPLTEEAITGSLPIVSGVTHISIQQLDNNTSNATSDPIYRPTVESFPQKPAPQRLKSTEAAKNDVMRGYGRRSGHEDVVPTFKVDDHHFLHYRVEEMENRTPHPEEWTIINNIPFFDATKALGNPNKFSMPHMKNYIRKDNHIDHVREYTTHMKFLGTSPIQ</sequence>
<dbReference type="Proteomes" id="UP001604277">
    <property type="component" value="Unassembled WGS sequence"/>
</dbReference>
<reference evidence="2" key="1">
    <citation type="submission" date="2024-07" db="EMBL/GenBank/DDBJ databases">
        <title>Two chromosome-level genome assemblies of Korean endemic species Abeliophyllum distichum and Forsythia ovata (Oleaceae).</title>
        <authorList>
            <person name="Jang H."/>
        </authorList>
    </citation>
    <scope>NUCLEOTIDE SEQUENCE [LARGE SCALE GENOMIC DNA]</scope>
</reference>
<accession>A0ABD1T742</accession>
<name>A0ABD1T742_9LAMI</name>